<dbReference type="GO" id="GO:0006487">
    <property type="term" value="P:protein N-linked glycosylation"/>
    <property type="evidence" value="ECO:0007669"/>
    <property type="project" value="TreeGrafter"/>
</dbReference>
<dbReference type="PANTHER" id="PTHR31834">
    <property type="entry name" value="INITIATION-SPECIFIC ALPHA-1,6-MANNOSYLTRANSFERASE"/>
    <property type="match status" value="1"/>
</dbReference>
<accession>A0AAD5T1L0</accession>
<keyword evidence="3" id="KW-1185">Reference proteome</keyword>
<dbReference type="Gene3D" id="3.90.550.20">
    <property type="match status" value="2"/>
</dbReference>
<dbReference type="Proteomes" id="UP001211907">
    <property type="component" value="Unassembled WGS sequence"/>
</dbReference>
<dbReference type="SUPFAM" id="SSF53448">
    <property type="entry name" value="Nucleotide-diphospho-sugar transferases"/>
    <property type="match status" value="2"/>
</dbReference>
<evidence type="ECO:0000313" key="3">
    <source>
        <dbReference type="Proteomes" id="UP001211907"/>
    </source>
</evidence>
<dbReference type="InterPro" id="IPR039367">
    <property type="entry name" value="Och1-like"/>
</dbReference>
<dbReference type="InterPro" id="IPR007577">
    <property type="entry name" value="GlycoTrfase_DXD_sugar-bd_CS"/>
</dbReference>
<gene>
    <name evidence="2" type="primary">OCH1_8</name>
    <name evidence="2" type="ORF">HK100_011595</name>
</gene>
<dbReference type="InterPro" id="IPR029044">
    <property type="entry name" value="Nucleotide-diphossugar_trans"/>
</dbReference>
<organism evidence="2 3">
    <name type="scientific">Physocladia obscura</name>
    <dbReference type="NCBI Taxonomy" id="109957"/>
    <lineage>
        <taxon>Eukaryota</taxon>
        <taxon>Fungi</taxon>
        <taxon>Fungi incertae sedis</taxon>
        <taxon>Chytridiomycota</taxon>
        <taxon>Chytridiomycota incertae sedis</taxon>
        <taxon>Chytridiomycetes</taxon>
        <taxon>Chytridiales</taxon>
        <taxon>Chytriomycetaceae</taxon>
        <taxon>Physocladia</taxon>
    </lineage>
</organism>
<reference evidence="2" key="1">
    <citation type="submission" date="2020-05" db="EMBL/GenBank/DDBJ databases">
        <title>Phylogenomic resolution of chytrid fungi.</title>
        <authorList>
            <person name="Stajich J.E."/>
            <person name="Amses K."/>
            <person name="Simmons R."/>
            <person name="Seto K."/>
            <person name="Myers J."/>
            <person name="Bonds A."/>
            <person name="Quandt C.A."/>
            <person name="Barry K."/>
            <person name="Liu P."/>
            <person name="Grigoriev I."/>
            <person name="Longcore J.E."/>
            <person name="James T.Y."/>
        </authorList>
    </citation>
    <scope>NUCLEOTIDE SEQUENCE</scope>
    <source>
        <strain evidence="2">JEL0513</strain>
    </source>
</reference>
<name>A0AAD5T1L0_9FUNG</name>
<dbReference type="GO" id="GO:0000009">
    <property type="term" value="F:alpha-1,6-mannosyltransferase activity"/>
    <property type="evidence" value="ECO:0007669"/>
    <property type="project" value="InterPro"/>
</dbReference>
<evidence type="ECO:0000256" key="1">
    <source>
        <dbReference type="ARBA" id="ARBA00009003"/>
    </source>
</evidence>
<protein>
    <submittedName>
        <fullName evidence="2">Membrane-bound alpha-1,6- mannosyltransferase Initiation-specific</fullName>
    </submittedName>
</protein>
<keyword evidence="2" id="KW-0328">Glycosyltransferase</keyword>
<comment type="caution">
    <text evidence="2">The sequence shown here is derived from an EMBL/GenBank/DDBJ whole genome shotgun (WGS) entry which is preliminary data.</text>
</comment>
<sequence>MNDFISSSKEDSVNYRRRLSKNVDVDGNDAKDKVKSNKPKLTFIRSAKGREASIKNNYTGDSRPAKHEHRDSNGKIINQASDSSFEIETIQIEHENTETFDLQDDLNFQIIKSVESIPKHIISHFKTNNRIEIKESAEIGTDHKDRWPWFESWDIKNQNYTHFLFDWDDSDRFVLGIFGHSVQLVYFALPLRFQRLQFLKYLFLYHFGGVYVDMDMSANMPIDSWSFGYSGVKIIIGVESIRNIRVKFSRHVLAACPHHPLILQIIVDVTEANLLAQNTTLKNLPYVVENIARLTILHYFKKDLNSLHFLKGEGRVKLGDTLFLGPYHFHSNTNVSLTIHHNDGFIKTAERAQKFYDFKPEATKKSEIYRPSMKHSVLNNGTTRIPYQILRSFSTNNRIEIQKMAANDKEEEDRWYWWTTWDKKNPRHIQILFNDDDTERFVRGAFTDEIVTAYFKLPRIVQRADFARYLMLYRLGGLYTDMDTSCAHGFESWSFGYPNISLIVGVENLREDHDDINQWTIASIAGHPFMAVVIQRITKAIHEAPMELLKDVKWGVIDITGPGIFKEVVWDYLRSRGMNLDLIASNYEDIQVHGMFVFGNKNQLFNDPNPDGFLIMGKAFMNPTPHVLEHHYSGFNEKNGWKNKKAEFH</sequence>
<proteinExistence type="inferred from homology"/>
<dbReference type="EMBL" id="JADGJH010000736">
    <property type="protein sequence ID" value="KAJ3123472.1"/>
    <property type="molecule type" value="Genomic_DNA"/>
</dbReference>
<dbReference type="AlphaFoldDB" id="A0AAD5T1L0"/>
<evidence type="ECO:0000313" key="2">
    <source>
        <dbReference type="EMBL" id="KAJ3123472.1"/>
    </source>
</evidence>
<dbReference type="PANTHER" id="PTHR31834:SF1">
    <property type="entry name" value="INITIATION-SPECIFIC ALPHA-1,6-MANNOSYLTRANSFERASE"/>
    <property type="match status" value="1"/>
</dbReference>
<keyword evidence="2" id="KW-0808">Transferase</keyword>
<dbReference type="Pfam" id="PF04488">
    <property type="entry name" value="Gly_transf_sug"/>
    <property type="match status" value="2"/>
</dbReference>
<dbReference type="GO" id="GO:0000136">
    <property type="term" value="C:mannan polymerase complex"/>
    <property type="evidence" value="ECO:0007669"/>
    <property type="project" value="TreeGrafter"/>
</dbReference>
<comment type="similarity">
    <text evidence="1">Belongs to the glycosyltransferase 32 family.</text>
</comment>